<protein>
    <recommendedName>
        <fullName evidence="3">Cytoplasmic tRNA 2-thiolation protein 2</fullName>
    </recommendedName>
</protein>
<dbReference type="GO" id="GO:0000049">
    <property type="term" value="F:tRNA binding"/>
    <property type="evidence" value="ECO:0007669"/>
    <property type="project" value="InterPro"/>
</dbReference>
<dbReference type="GO" id="GO:0005829">
    <property type="term" value="C:cytosol"/>
    <property type="evidence" value="ECO:0007669"/>
    <property type="project" value="TreeGrafter"/>
</dbReference>
<comment type="similarity">
    <text evidence="3">Belongs to the CTU2/NCS2 family.</text>
</comment>
<sequence length="477" mass="53017">MCSVQEGDVDAPIKKTDQSENKDRLCMKCRQNKAILITRVNDAFCRECFMVYVTHKFRAAIGKSKLIRDGENVLVAYSGGQSSGCMLHLIKEGLSERAHKKLRFKPSLLFIDEGAVMGMAAQERFEICSKVLKTMEATGYPCYIKALEQAVELDKEFVLSSHSQNGLENGLPTDEEISKSDTSEMEDLQTRFRKFDLAESKLTSLLASLKSITAKEDLVKSLRQKLLIDLARERGFTKVMLADCSTRLAVRLLSDMAQGHGGHVAMDTAFADKRHSEITIVRPIRDFSSKEVALYNILNNVDTIFIPTLTTKASDGTSIEHLTEKFVTGLQADYPSTTSNIMRTGEKLSTQNPDTDDQHCAICQAPLDTDVGLSSALSAVEFSQKLSRQVEEGGRPCTQESTCCGEGDGSCKTGQDSGPSREDVMVALCYGCRLMIRELSDIQRLPPHILRDISYRSRRRKMKSDISQFLLNEDGDS</sequence>
<dbReference type="AlphaFoldDB" id="A0AA88XHL7"/>
<dbReference type="Pfam" id="PF10288">
    <property type="entry name" value="CTU2"/>
    <property type="match status" value="1"/>
</dbReference>
<evidence type="ECO:0000313" key="4">
    <source>
        <dbReference type="EMBL" id="KAK3085328.1"/>
    </source>
</evidence>
<dbReference type="HAMAP" id="MF_03054">
    <property type="entry name" value="CTU2"/>
    <property type="match status" value="1"/>
</dbReference>
<gene>
    <name evidence="4" type="ORF">FSP39_001545</name>
</gene>
<dbReference type="PANTHER" id="PTHR20882">
    <property type="entry name" value="CYTOPLASMIC TRNA 2-THIOLATION PROTEIN 2"/>
    <property type="match status" value="1"/>
</dbReference>
<dbReference type="GO" id="GO:0002143">
    <property type="term" value="P:tRNA wobble position uridine thiolation"/>
    <property type="evidence" value="ECO:0007669"/>
    <property type="project" value="TreeGrafter"/>
</dbReference>
<dbReference type="Proteomes" id="UP001186944">
    <property type="component" value="Unassembled WGS sequence"/>
</dbReference>
<evidence type="ECO:0000256" key="1">
    <source>
        <dbReference type="ARBA" id="ARBA00022490"/>
    </source>
</evidence>
<proteinExistence type="inferred from homology"/>
<evidence type="ECO:0000256" key="3">
    <source>
        <dbReference type="HAMAP-Rule" id="MF_03054"/>
    </source>
</evidence>
<comment type="caution">
    <text evidence="4">The sequence shown here is derived from an EMBL/GenBank/DDBJ whole genome shotgun (WGS) entry which is preliminary data.</text>
</comment>
<keyword evidence="2 3" id="KW-0819">tRNA processing</keyword>
<dbReference type="InterPro" id="IPR019407">
    <property type="entry name" value="CTU2"/>
</dbReference>
<evidence type="ECO:0000313" key="5">
    <source>
        <dbReference type="Proteomes" id="UP001186944"/>
    </source>
</evidence>
<dbReference type="GO" id="GO:0016779">
    <property type="term" value="F:nucleotidyltransferase activity"/>
    <property type="evidence" value="ECO:0007669"/>
    <property type="project" value="UniProtKB-UniRule"/>
</dbReference>
<keyword evidence="1 3" id="KW-0963">Cytoplasm</keyword>
<dbReference type="EMBL" id="VSWD01000012">
    <property type="protein sequence ID" value="KAK3085328.1"/>
    <property type="molecule type" value="Genomic_DNA"/>
</dbReference>
<keyword evidence="5" id="KW-1185">Reference proteome</keyword>
<evidence type="ECO:0000256" key="2">
    <source>
        <dbReference type="ARBA" id="ARBA00022694"/>
    </source>
</evidence>
<comment type="function">
    <text evidence="3">Plays a central role in 2-thiolation of mcm(5)S(2)U at tRNA wobble positions of tRNA(Lys), tRNA(Glu) and tRNA(Gln). May act by forming a heterodimer with NCS6/CTU1 that ligates sulfur from thiocarboxylated URM1 onto the uridine of tRNAs at wobble position.</text>
</comment>
<dbReference type="GO" id="GO:0032447">
    <property type="term" value="P:protein urmylation"/>
    <property type="evidence" value="ECO:0007669"/>
    <property type="project" value="UniProtKB-UniRule"/>
</dbReference>
<accession>A0AA88XHL7</accession>
<dbReference type="Gene3D" id="3.40.50.620">
    <property type="entry name" value="HUPs"/>
    <property type="match status" value="1"/>
</dbReference>
<reference evidence="4" key="1">
    <citation type="submission" date="2019-08" db="EMBL/GenBank/DDBJ databases">
        <title>The improved chromosome-level genome for the pearl oyster Pinctada fucata martensii using PacBio sequencing and Hi-C.</title>
        <authorList>
            <person name="Zheng Z."/>
        </authorList>
    </citation>
    <scope>NUCLEOTIDE SEQUENCE</scope>
    <source>
        <strain evidence="4">ZZ-2019</strain>
        <tissue evidence="4">Adductor muscle</tissue>
    </source>
</reference>
<comment type="pathway">
    <text evidence="3">tRNA modification; 5-methoxycarbonylmethyl-2-thiouridine-tRNA biosynthesis.</text>
</comment>
<comment type="subcellular location">
    <subcellularLocation>
        <location evidence="3">Cytoplasm</location>
    </subcellularLocation>
</comment>
<dbReference type="PANTHER" id="PTHR20882:SF14">
    <property type="entry name" value="CYTOPLASMIC TRNA 2-THIOLATION PROTEIN 2"/>
    <property type="match status" value="1"/>
</dbReference>
<organism evidence="4 5">
    <name type="scientific">Pinctada imbricata</name>
    <name type="common">Atlantic pearl-oyster</name>
    <name type="synonym">Pinctada martensii</name>
    <dbReference type="NCBI Taxonomy" id="66713"/>
    <lineage>
        <taxon>Eukaryota</taxon>
        <taxon>Metazoa</taxon>
        <taxon>Spiralia</taxon>
        <taxon>Lophotrochozoa</taxon>
        <taxon>Mollusca</taxon>
        <taxon>Bivalvia</taxon>
        <taxon>Autobranchia</taxon>
        <taxon>Pteriomorphia</taxon>
        <taxon>Pterioida</taxon>
        <taxon>Pterioidea</taxon>
        <taxon>Pteriidae</taxon>
        <taxon>Pinctada</taxon>
    </lineage>
</organism>
<name>A0AA88XHL7_PINIB</name>
<dbReference type="GO" id="GO:0016783">
    <property type="term" value="F:sulfurtransferase activity"/>
    <property type="evidence" value="ECO:0007669"/>
    <property type="project" value="TreeGrafter"/>
</dbReference>
<dbReference type="InterPro" id="IPR014729">
    <property type="entry name" value="Rossmann-like_a/b/a_fold"/>
</dbReference>
<dbReference type="SUPFAM" id="SSF52402">
    <property type="entry name" value="Adenine nucleotide alpha hydrolases-like"/>
    <property type="match status" value="1"/>
</dbReference>